<dbReference type="InterPro" id="IPR052934">
    <property type="entry name" value="Methyl-DNA_Rec/Restrict_Enz"/>
</dbReference>
<dbReference type="EC" id="3.1.21.-" evidence="2"/>
<evidence type="ECO:0000313" key="2">
    <source>
        <dbReference type="EMBL" id="ATY42688.1"/>
    </source>
</evidence>
<keyword evidence="2" id="KW-0378">Hydrolase</keyword>
<protein>
    <submittedName>
        <fullName evidence="2">5-methylcytosine-specific restriction enzyme B</fullName>
        <ecNumber evidence="2">3.1.21.-</ecNumber>
    </submittedName>
</protein>
<feature type="domain" description="ATPase dynein-related AAA" evidence="1">
    <location>
        <begin position="424"/>
        <end position="542"/>
    </location>
</feature>
<dbReference type="GO" id="GO:0005524">
    <property type="term" value="F:ATP binding"/>
    <property type="evidence" value="ECO:0007669"/>
    <property type="project" value="InterPro"/>
</dbReference>
<dbReference type="AlphaFoldDB" id="A0A5K6CMN0"/>
<dbReference type="PANTHER" id="PTHR37291:SF1">
    <property type="entry name" value="TYPE IV METHYL-DIRECTED RESTRICTION ENZYME ECOKMCRB SUBUNIT"/>
    <property type="match status" value="1"/>
</dbReference>
<reference evidence="2 3" key="1">
    <citation type="journal article" date="2008" name="J. Bacteriol.">
        <title>Comparative genome sequence analysis of multidrug-resistant Acinetobacter baumannii.</title>
        <authorList>
            <person name="Adams M.D."/>
            <person name="Goglin K."/>
            <person name="Molyneaux N."/>
            <person name="Hujer K.M."/>
            <person name="Lavender H."/>
            <person name="Jamison J.J."/>
            <person name="MacDonald I.J."/>
            <person name="Martin K.M."/>
            <person name="Russo T."/>
            <person name="Campagnari A.A."/>
            <person name="Hujer A.M."/>
            <person name="Bonomo R.A."/>
            <person name="Gill S.R."/>
        </authorList>
    </citation>
    <scope>NUCLEOTIDE SEQUENCE [LARGE SCALE GENOMIC DNA]</scope>
    <source>
        <strain evidence="2 3">AB307-0294</strain>
    </source>
</reference>
<dbReference type="SUPFAM" id="SSF52540">
    <property type="entry name" value="P-loop containing nucleoside triphosphate hydrolases"/>
    <property type="match status" value="1"/>
</dbReference>
<evidence type="ECO:0000313" key="3">
    <source>
        <dbReference type="Proteomes" id="UP000006924"/>
    </source>
</evidence>
<dbReference type="InterPro" id="IPR027417">
    <property type="entry name" value="P-loop_NTPase"/>
</dbReference>
<gene>
    <name evidence="2" type="primary">mcrB</name>
    <name evidence="2" type="ORF">ABBFA_00214</name>
</gene>
<name>A0A5K6CMN0_ACIB3</name>
<accession>A0A5K6CMN0</accession>
<evidence type="ECO:0000259" key="1">
    <source>
        <dbReference type="Pfam" id="PF07728"/>
    </source>
</evidence>
<proteinExistence type="predicted"/>
<dbReference type="EMBL" id="CP001172">
    <property type="protein sequence ID" value="ATY42688.1"/>
    <property type="molecule type" value="Genomic_DNA"/>
</dbReference>
<dbReference type="InterPro" id="IPR011704">
    <property type="entry name" value="ATPase_dyneun-rel_AAA"/>
</dbReference>
<dbReference type="Gene3D" id="3.40.50.300">
    <property type="entry name" value="P-loop containing nucleotide triphosphate hydrolases"/>
    <property type="match status" value="1"/>
</dbReference>
<sequence length="694" mass="80255">MIIYSLSIQSTGNSVKVELLKELYKELINIDQLKGWYGSYKSRVSEVEEMREKMTKGYKLNPQSDEKFLLSLLKIQKNGIASKGQSNISEVAYNELINNEDFLGTLENLIKVPTYENYINFRKVSKTILTSVGSNNFPLIFNRVAAACNLDLSTVVDESKFHQLIKYLDKEKILAIPQEVKDKNWYAQNIFLVSKFREILSDLKGIVEIDKYWINIFIWEIYVKKVEISKQKISISNKVDADEVVTETNRYDEKKMQKIVQPLNRILFGAAGTGKTYHSINHALSILDDETLEELEKVERIELKNRFDRYKEKGNIKFVTFHQSFSYEDFIEGIRAEVGNGGLSYSIKPGVFKELCEKATINKKATDESIKRAISELTEKAKNEEITFYTKKGAEFKVKSNSSGTLIATTSKDTEVTLAKSYITNYLLNQSDEIIDQRSYEWAIAKSLRAVIDYRENTRKENNERFILIIDEINRGNISRIFGELITLIEDSKRQGNDEELSTILPYSKEEFSIPNNLYIIGTMNSSDRSLTGLDVALRRRFEFIEMPPKPELLKDQEENDIEIDGINIVKLLTVMNQRIEILLDRDHCIGHANFMPLKVEPRIEKLSKIFQQKIIPQLQEYFFDDWEKIDAVLNGNGMLHKKYEPSSQNKLFKDQSLINRNIWEIKAEAFGDVKKYIAIYDETAEVGNELNGY</sequence>
<dbReference type="PANTHER" id="PTHR37291">
    <property type="entry name" value="5-METHYLCYTOSINE-SPECIFIC RESTRICTION ENZYME B"/>
    <property type="match status" value="1"/>
</dbReference>
<organism evidence="2 3">
    <name type="scientific">Acinetobacter baumannii (strain AB307-0294)</name>
    <dbReference type="NCBI Taxonomy" id="557600"/>
    <lineage>
        <taxon>Bacteria</taxon>
        <taxon>Pseudomonadati</taxon>
        <taxon>Pseudomonadota</taxon>
        <taxon>Gammaproteobacteria</taxon>
        <taxon>Moraxellales</taxon>
        <taxon>Moraxellaceae</taxon>
        <taxon>Acinetobacter</taxon>
        <taxon>Acinetobacter calcoaceticus/baumannii complex</taxon>
    </lineage>
</organism>
<dbReference type="Proteomes" id="UP000006924">
    <property type="component" value="Chromosome"/>
</dbReference>
<dbReference type="Pfam" id="PF07728">
    <property type="entry name" value="AAA_5"/>
    <property type="match status" value="1"/>
</dbReference>
<dbReference type="REBASE" id="225871">
    <property type="entry name" value="Aba294McrBCP"/>
</dbReference>
<dbReference type="GO" id="GO:0016887">
    <property type="term" value="F:ATP hydrolysis activity"/>
    <property type="evidence" value="ECO:0007669"/>
    <property type="project" value="InterPro"/>
</dbReference>
<dbReference type="KEGG" id="abb:ABBFA_00214"/>